<dbReference type="Proteomes" id="UP000182034">
    <property type="component" value="Unassembled WGS sequence"/>
</dbReference>
<organism evidence="1 2">
    <name type="scientific">Chryseobacterium limigenitum</name>
    <dbReference type="NCBI Taxonomy" id="1612149"/>
    <lineage>
        <taxon>Bacteria</taxon>
        <taxon>Pseudomonadati</taxon>
        <taxon>Bacteroidota</taxon>
        <taxon>Flavobacteriia</taxon>
        <taxon>Flavobacteriales</taxon>
        <taxon>Weeksellaceae</taxon>
        <taxon>Chryseobacterium group</taxon>
        <taxon>Chryseobacterium</taxon>
    </lineage>
</organism>
<reference evidence="2" key="1">
    <citation type="submission" date="2016-10" db="EMBL/GenBank/DDBJ databases">
        <authorList>
            <person name="Varghese N."/>
            <person name="Submissions S."/>
        </authorList>
    </citation>
    <scope>NUCLEOTIDE SEQUENCE [LARGE SCALE GENOMIC DNA]</scope>
    <source>
        <strain evidence="2">SUR2</strain>
    </source>
</reference>
<name>A0A1K2ICH2_9FLAO</name>
<accession>A0A1K2ICH2</accession>
<dbReference type="STRING" id="1612149.SAMN05216324_101208"/>
<gene>
    <name evidence="1" type="ORF">SAMN05216324_101208</name>
</gene>
<dbReference type="AlphaFoldDB" id="A0A1K2ICH2"/>
<proteinExistence type="predicted"/>
<dbReference type="EMBL" id="FPKW01000001">
    <property type="protein sequence ID" value="SFZ90095.1"/>
    <property type="molecule type" value="Genomic_DNA"/>
</dbReference>
<keyword evidence="2" id="KW-1185">Reference proteome</keyword>
<evidence type="ECO:0000313" key="1">
    <source>
        <dbReference type="EMBL" id="SFZ90095.1"/>
    </source>
</evidence>
<evidence type="ECO:0000313" key="2">
    <source>
        <dbReference type="Proteomes" id="UP000182034"/>
    </source>
</evidence>
<sequence>MKNIAVILAFLISNSFFSQDDPVNIKDDSGLKKIAVSSSPSQMLLDNAPSIISVQPYVKAYNLNLNNIDDLSFDITPLLINKKFNGWQYYGYYDNFERYNSFNNLLKATFSLSVKKEADYSNATIGFRTNVITIYSINKDEMKKNFDIFKDSLKIKNQKFKVKATNEILKKYKLELDECTESGDNCIRKLLKDKRHEIQQLAMKYIDNESDISKFDFYKVLNNPKLSLDVAAAYNHVFENKEFSNNYQGRVGAWATLKFSQSLDPKTYDSFINAYLFSRYLKDNHYFNSDTQLFSNMNFVDYGARLQVEFKKFSLSYEFIKREGDLSDERSVGLVTYKINQNLYLNGGFGKNFEGINGNSFTLLGIAWGINSNNQSLDWN</sequence>
<dbReference type="RefSeq" id="WP_072406339.1">
    <property type="nucleotide sequence ID" value="NZ_FPKW01000001.1"/>
</dbReference>
<protein>
    <submittedName>
        <fullName evidence="1">Uncharacterized protein</fullName>
    </submittedName>
</protein>
<dbReference type="OrthoDB" id="623250at2"/>